<reference evidence="1 2" key="1">
    <citation type="journal article" date="2022" name="bioRxiv">
        <title>Genomics of Preaxostyla Flagellates Illuminates Evolutionary Transitions and the Path Towards Mitochondrial Loss.</title>
        <authorList>
            <person name="Novak L.V.F."/>
            <person name="Treitli S.C."/>
            <person name="Pyrih J."/>
            <person name="Halakuc P."/>
            <person name="Pipaliya S.V."/>
            <person name="Vacek V."/>
            <person name="Brzon O."/>
            <person name="Soukal P."/>
            <person name="Eme L."/>
            <person name="Dacks J.B."/>
            <person name="Karnkowska A."/>
            <person name="Elias M."/>
            <person name="Hampl V."/>
        </authorList>
    </citation>
    <scope>NUCLEOTIDE SEQUENCE [LARGE SCALE GENOMIC DNA]</scope>
    <source>
        <strain evidence="1">NAU3</strain>
        <tissue evidence="1">Gut</tissue>
    </source>
</reference>
<dbReference type="EMBL" id="JARBJD010000022">
    <property type="protein sequence ID" value="KAK2960548.1"/>
    <property type="molecule type" value="Genomic_DNA"/>
</dbReference>
<gene>
    <name evidence="1" type="ORF">BLNAU_4446</name>
</gene>
<organism evidence="1 2">
    <name type="scientific">Blattamonas nauphoetae</name>
    <dbReference type="NCBI Taxonomy" id="2049346"/>
    <lineage>
        <taxon>Eukaryota</taxon>
        <taxon>Metamonada</taxon>
        <taxon>Preaxostyla</taxon>
        <taxon>Oxymonadida</taxon>
        <taxon>Blattamonas</taxon>
    </lineage>
</organism>
<evidence type="ECO:0000313" key="1">
    <source>
        <dbReference type="EMBL" id="KAK2960548.1"/>
    </source>
</evidence>
<comment type="caution">
    <text evidence="1">The sequence shown here is derived from an EMBL/GenBank/DDBJ whole genome shotgun (WGS) entry which is preliminary data.</text>
</comment>
<sequence>MIGAERSHSMKKSGEFGIVWIVQLEAEHCWLQYLRICDAPEIENQACEISPPNIQLYQTIQCCSLISVLVFRNIVDGVELVRVQPEEKIVIDVFSKAPDSECETVVVDSDYFVWISYWDHA</sequence>
<accession>A0ABQ9YA26</accession>
<evidence type="ECO:0000313" key="2">
    <source>
        <dbReference type="Proteomes" id="UP001281761"/>
    </source>
</evidence>
<protein>
    <submittedName>
        <fullName evidence="1">Uncharacterized protein</fullName>
    </submittedName>
</protein>
<proteinExistence type="predicted"/>
<dbReference type="Proteomes" id="UP001281761">
    <property type="component" value="Unassembled WGS sequence"/>
</dbReference>
<name>A0ABQ9YA26_9EUKA</name>
<keyword evidence="2" id="KW-1185">Reference proteome</keyword>